<dbReference type="EMBL" id="OX370180">
    <property type="protein sequence ID" value="CAI4093971.1"/>
    <property type="molecule type" value="Genomic_DNA"/>
</dbReference>
<dbReference type="PANTHER" id="PTHR36180">
    <property type="entry name" value="DNA-BINDING PROTEIN-RELATED-RELATED"/>
    <property type="match status" value="1"/>
</dbReference>
<organism evidence="2">
    <name type="scientific">Marinitoga okinawensis</name>
    <dbReference type="NCBI Taxonomy" id="389480"/>
    <lineage>
        <taxon>Bacteria</taxon>
        <taxon>Thermotogati</taxon>
        <taxon>Thermotogota</taxon>
        <taxon>Thermotogae</taxon>
        <taxon>Petrotogales</taxon>
        <taxon>Petrotogaceae</taxon>
        <taxon>Marinitoga</taxon>
    </lineage>
</organism>
<reference evidence="2" key="1">
    <citation type="submission" date="2023-02" db="EMBL/GenBank/DDBJ databases">
        <authorList>
            <person name="Lossouarn J."/>
            <person name="Nesbo L C."/>
            <person name="Geslin C."/>
        </authorList>
    </citation>
    <scope>NUCLEOTIDE SEQUENCE</scope>
    <source>
        <strain evidence="2">Type strain: Marinitoga okinawensis TFS10-5</strain>
        <plasmid evidence="2">pMO1</plasmid>
    </source>
</reference>
<evidence type="ECO:0000313" key="2">
    <source>
        <dbReference type="EMBL" id="CAI4093971.1"/>
    </source>
</evidence>
<protein>
    <submittedName>
        <fullName evidence="2">DNA-binding protein</fullName>
    </submittedName>
</protein>
<dbReference type="GO" id="GO:0003677">
    <property type="term" value="F:DNA binding"/>
    <property type="evidence" value="ECO:0007669"/>
    <property type="project" value="UniProtKB-KW"/>
</dbReference>
<accession>A0A9C7GWE7</accession>
<feature type="domain" description="Bro-N" evidence="1">
    <location>
        <begin position="5"/>
        <end position="98"/>
    </location>
</feature>
<dbReference type="InterPro" id="IPR003497">
    <property type="entry name" value="BRO_N_domain"/>
</dbReference>
<dbReference type="PANTHER" id="PTHR36180:SF2">
    <property type="entry name" value="BRO FAMILY PROTEIN"/>
    <property type="match status" value="1"/>
</dbReference>
<geneLocation type="plasmid" evidence="2">
    <name>pMO1</name>
</geneLocation>
<gene>
    <name evidence="2" type="ORF">PMO1_19</name>
</gene>
<evidence type="ECO:0000259" key="1">
    <source>
        <dbReference type="PROSITE" id="PS51750"/>
    </source>
</evidence>
<dbReference type="Pfam" id="PF02498">
    <property type="entry name" value="Bro-N"/>
    <property type="match status" value="1"/>
</dbReference>
<dbReference type="SMART" id="SM01040">
    <property type="entry name" value="Bro-N"/>
    <property type="match status" value="1"/>
</dbReference>
<keyword evidence="2" id="KW-0614">Plasmid</keyword>
<dbReference type="PROSITE" id="PS51750">
    <property type="entry name" value="BRO_N"/>
    <property type="match status" value="1"/>
</dbReference>
<name>A0A9C7GWE7_9BACT</name>
<sequence>MSDYALKIFENEELGNVRVIMKDNEPWFVGKDVTNILGYKNTKDILIKHVDVEDKQVLQRSQNATLEIPNRGLTAINEYGLYSLILKSKLSTDKKFKH</sequence>
<proteinExistence type="predicted"/>
<keyword evidence="2" id="KW-0238">DNA-binding</keyword>
<dbReference type="AlphaFoldDB" id="A0A9C7GWE7"/>
<dbReference type="Proteomes" id="UP001161562">
    <property type="component" value="Plasmid pMO1"/>
</dbReference>